<evidence type="ECO:0000313" key="3">
    <source>
        <dbReference type="Proteomes" id="UP000006643"/>
    </source>
</evidence>
<accession>D0P2W2</accession>
<evidence type="ECO:0000313" key="2">
    <source>
        <dbReference type="EMBL" id="EEY57101.1"/>
    </source>
</evidence>
<proteinExistence type="predicted"/>
<feature type="region of interest" description="Disordered" evidence="1">
    <location>
        <begin position="49"/>
        <end position="129"/>
    </location>
</feature>
<dbReference type="VEuPathDB" id="FungiDB:PITG_20959"/>
<keyword evidence="3" id="KW-1185">Reference proteome</keyword>
<reference evidence="3" key="1">
    <citation type="journal article" date="2009" name="Nature">
        <title>Genome sequence and analysis of the Irish potato famine pathogen Phytophthora infestans.</title>
        <authorList>
            <consortium name="The Broad Institute Genome Sequencing Platform"/>
            <person name="Haas B.J."/>
            <person name="Kamoun S."/>
            <person name="Zody M.C."/>
            <person name="Jiang R.H."/>
            <person name="Handsaker R.E."/>
            <person name="Cano L.M."/>
            <person name="Grabherr M."/>
            <person name="Kodira C.D."/>
            <person name="Raffaele S."/>
            <person name="Torto-Alalibo T."/>
            <person name="Bozkurt T.O."/>
            <person name="Ah-Fong A.M."/>
            <person name="Alvarado L."/>
            <person name="Anderson V.L."/>
            <person name="Armstrong M.R."/>
            <person name="Avrova A."/>
            <person name="Baxter L."/>
            <person name="Beynon J."/>
            <person name="Boevink P.C."/>
            <person name="Bollmann S.R."/>
            <person name="Bos J.I."/>
            <person name="Bulone V."/>
            <person name="Cai G."/>
            <person name="Cakir C."/>
            <person name="Carrington J.C."/>
            <person name="Chawner M."/>
            <person name="Conti L."/>
            <person name="Costanzo S."/>
            <person name="Ewan R."/>
            <person name="Fahlgren N."/>
            <person name="Fischbach M.A."/>
            <person name="Fugelstad J."/>
            <person name="Gilroy E.M."/>
            <person name="Gnerre S."/>
            <person name="Green P.J."/>
            <person name="Grenville-Briggs L.J."/>
            <person name="Griffith J."/>
            <person name="Grunwald N.J."/>
            <person name="Horn K."/>
            <person name="Horner N.R."/>
            <person name="Hu C.H."/>
            <person name="Huitema E."/>
            <person name="Jeong D.H."/>
            <person name="Jones A.M."/>
            <person name="Jones J.D."/>
            <person name="Jones R.W."/>
            <person name="Karlsson E.K."/>
            <person name="Kunjeti S.G."/>
            <person name="Lamour K."/>
            <person name="Liu Z."/>
            <person name="Ma L."/>
            <person name="Maclean D."/>
            <person name="Chibucos M.C."/>
            <person name="McDonald H."/>
            <person name="McWalters J."/>
            <person name="Meijer H.J."/>
            <person name="Morgan W."/>
            <person name="Morris P.F."/>
            <person name="Munro C.A."/>
            <person name="O'Neill K."/>
            <person name="Ospina-Giraldo M."/>
            <person name="Pinzon A."/>
            <person name="Pritchard L."/>
            <person name="Ramsahoye B."/>
            <person name="Ren Q."/>
            <person name="Restrepo S."/>
            <person name="Roy S."/>
            <person name="Sadanandom A."/>
            <person name="Savidor A."/>
            <person name="Schornack S."/>
            <person name="Schwartz D.C."/>
            <person name="Schumann U.D."/>
            <person name="Schwessinger B."/>
            <person name="Seyer L."/>
            <person name="Sharpe T."/>
            <person name="Silvar C."/>
            <person name="Song J."/>
            <person name="Studholme D.J."/>
            <person name="Sykes S."/>
            <person name="Thines M."/>
            <person name="van de Vondervoort P.J."/>
            <person name="Phuntumart V."/>
            <person name="Wawra S."/>
            <person name="Weide R."/>
            <person name="Win J."/>
            <person name="Young C."/>
            <person name="Zhou S."/>
            <person name="Fry W."/>
            <person name="Meyers B.C."/>
            <person name="van West P."/>
            <person name="Ristaino J."/>
            <person name="Govers F."/>
            <person name="Birch P.R."/>
            <person name="Whisson S.C."/>
            <person name="Judelson H.S."/>
            <person name="Nusbaum C."/>
        </authorList>
    </citation>
    <scope>NUCLEOTIDE SEQUENCE [LARGE SCALE GENOMIC DNA]</scope>
    <source>
        <strain evidence="3">T30-4</strain>
    </source>
</reference>
<dbReference type="InParanoid" id="D0P2W2"/>
<protein>
    <recommendedName>
        <fullName evidence="4">PiggyBac transposable element-derived protein domain-containing protein</fullName>
    </recommendedName>
</protein>
<sequence length="129" mass="14170">MIRDYHRWMGGVDIHDQLRLQRYSLQQQTKCKTYYKAILLGLVDIALRQPQNDGSNPIPRSLPDAHVSRENPDFQANQRAAQAQTTPVKDEGSVGEGQCSDDNDDAANEEEGGVDDGGNDAGELTGADE</sequence>
<feature type="compositionally biased region" description="Low complexity" evidence="1">
    <location>
        <begin position="75"/>
        <end position="84"/>
    </location>
</feature>
<feature type="compositionally biased region" description="Acidic residues" evidence="1">
    <location>
        <begin position="99"/>
        <end position="118"/>
    </location>
</feature>
<evidence type="ECO:0000256" key="1">
    <source>
        <dbReference type="SAM" id="MobiDB-lite"/>
    </source>
</evidence>
<dbReference type="Proteomes" id="UP000006643">
    <property type="component" value="Unassembled WGS sequence"/>
</dbReference>
<name>D0P2W2_PHYIT</name>
<dbReference type="HOGENOM" id="CLU_1953063_0_0_1"/>
<dbReference type="RefSeq" id="XP_002895359.1">
    <property type="nucleotide sequence ID" value="XM_002895313.1"/>
</dbReference>
<organism evidence="2 3">
    <name type="scientific">Phytophthora infestans (strain T30-4)</name>
    <name type="common">Potato late blight agent</name>
    <dbReference type="NCBI Taxonomy" id="403677"/>
    <lineage>
        <taxon>Eukaryota</taxon>
        <taxon>Sar</taxon>
        <taxon>Stramenopiles</taxon>
        <taxon>Oomycota</taxon>
        <taxon>Peronosporomycetes</taxon>
        <taxon>Peronosporales</taxon>
        <taxon>Peronosporaceae</taxon>
        <taxon>Phytophthora</taxon>
    </lineage>
</organism>
<dbReference type="GeneID" id="9463628"/>
<gene>
    <name evidence="2" type="ORF">PITG_20959</name>
</gene>
<dbReference type="OrthoDB" id="123057at2759"/>
<evidence type="ECO:0008006" key="4">
    <source>
        <dbReference type="Google" id="ProtNLM"/>
    </source>
</evidence>
<dbReference type="AlphaFoldDB" id="D0P2W2"/>
<dbReference type="KEGG" id="pif:PITG_20959"/>
<dbReference type="EMBL" id="DS028315">
    <property type="protein sequence ID" value="EEY57101.1"/>
    <property type="molecule type" value="Genomic_DNA"/>
</dbReference>